<organism evidence="2 3">
    <name type="scientific">Catellatospora coxensis</name>
    <dbReference type="NCBI Taxonomy" id="310354"/>
    <lineage>
        <taxon>Bacteria</taxon>
        <taxon>Bacillati</taxon>
        <taxon>Actinomycetota</taxon>
        <taxon>Actinomycetes</taxon>
        <taxon>Micromonosporales</taxon>
        <taxon>Micromonosporaceae</taxon>
        <taxon>Catellatospora</taxon>
    </lineage>
</organism>
<evidence type="ECO:0000313" key="2">
    <source>
        <dbReference type="EMBL" id="GIG06103.1"/>
    </source>
</evidence>
<comment type="caution">
    <text evidence="2">The sequence shown here is derived from an EMBL/GenBank/DDBJ whole genome shotgun (WGS) entry which is preliminary data.</text>
</comment>
<gene>
    <name evidence="2" type="ORF">Cco03nite_28030</name>
</gene>
<keyword evidence="3" id="KW-1185">Reference proteome</keyword>
<feature type="compositionally biased region" description="Basic and acidic residues" evidence="1">
    <location>
        <begin position="506"/>
        <end position="529"/>
    </location>
</feature>
<protein>
    <submittedName>
        <fullName evidence="2">Uncharacterized protein</fullName>
    </submittedName>
</protein>
<name>A0A8J3KTU8_9ACTN</name>
<evidence type="ECO:0000256" key="1">
    <source>
        <dbReference type="SAM" id="MobiDB-lite"/>
    </source>
</evidence>
<dbReference type="AlphaFoldDB" id="A0A8J3KTU8"/>
<dbReference type="Proteomes" id="UP000630887">
    <property type="component" value="Unassembled WGS sequence"/>
</dbReference>
<dbReference type="RefSeq" id="WP_203692492.1">
    <property type="nucleotide sequence ID" value="NZ_BAAALC010000030.1"/>
</dbReference>
<evidence type="ECO:0000313" key="3">
    <source>
        <dbReference type="Proteomes" id="UP000630887"/>
    </source>
</evidence>
<dbReference type="EMBL" id="BONI01000020">
    <property type="protein sequence ID" value="GIG06103.1"/>
    <property type="molecule type" value="Genomic_DNA"/>
</dbReference>
<proteinExistence type="predicted"/>
<sequence>MTDIGWLSQPYPPEGATAAEGIRNQLGRPELDHLTVLVREAAQNSWDARAGSGAVDFRIDLSTVSPAHAGNWRDLLLRHAPQQDQLPLRKAITNSVIHTLTVSDRGTTGLGGPTRADDATSSVRDFVSFIRNAGEPRDKALGGGTYGFGKGIFYLLSRSGTILVHTRCQTETGYQTRLIGCALWHSYTAQHPTGPVRHTGRHWWGLRGADGVVEPLVDEDAVNAAKQLGLQQFRPDETGTSIVIIDPLYDEQTPGEAADYLAQTMLWQLWPKMLDTPTRPAPMRFGVSHDGVEVPVPDPRSTSPLDIFVEAYEASVHPDATRLSCFRPRRELGSIGMARRLMMPPPATSAATTAGVDQGVHHVCLMRPAELVVRYLPGPKPLSDKVGYAGVFRAHVSLDEVYAKAEPPTHDNWIADQLDGEERTFIRMTFQRIRETLDEFNQAGTSVRSSSTAVPLGAASSMFSGLIAGVWGAGGATDYAGGRPVAVQPAAVPESPDGAPAGFEVGARDPEPEERGGSLDRSGANDHWEPAGPALRSTRSVAQRPTLSYVGDALLDHLEGVPVIIQTFTLPVSGSQSVRADLNVVIAGSATRETQAPAAADIPIVLGWRSNDGRFINSTIADLEGGDGSIWQVVVRPAANTITEIELHVAVGGAR</sequence>
<accession>A0A8J3KTU8</accession>
<reference evidence="2 3" key="1">
    <citation type="submission" date="2021-01" db="EMBL/GenBank/DDBJ databases">
        <title>Whole genome shotgun sequence of Catellatospora coxensis NBRC 107359.</title>
        <authorList>
            <person name="Komaki H."/>
            <person name="Tamura T."/>
        </authorList>
    </citation>
    <scope>NUCLEOTIDE SEQUENCE [LARGE SCALE GENOMIC DNA]</scope>
    <source>
        <strain evidence="2 3">NBRC 107359</strain>
    </source>
</reference>
<feature type="region of interest" description="Disordered" evidence="1">
    <location>
        <begin position="489"/>
        <end position="539"/>
    </location>
</feature>